<sequence length="601" mass="66065">MSGRKVELGADQRQHKSRGTRTKLVGCLHLIRHYAARVRTALNRLKMRSIAESQSSVRARSGEWNAEIRADLNHEVLRADEGEASPEKTRRPEASSGTTPTYENPGAAKPGIEPRSPRLEAKCDYCAFLCVVAVKFREKISRQIILQNTVGPFSYLDWLNYFLARVNCLHTNHIGAVPMLPNSEWPGYGIRKVFPYMSSIGSEACRVGLVNFDPIPKAVNRFTPYPRSLVRRRVVKRRAGSRNNVRLRGSSLSWMAAVTTLTASEVPNKVCSREQLECIGGTKSTEMLVSFTGNVKNGQFSDLQTDNGPVTTLTNATAQMTFQLVKRIWSSAVMKGQEKREIPRGENSPTSGIERHDSHMRKSGSDLEFQRRSILGSQFMSCPGMTGTYGSQLESPSLAPLGRVGRGGGGSVKTVGVAPGWSPAKATVCARNGGVCVTRGGKGALRNVAGNKNLSASHFAPHGARPLSAPPLSHSFSHHCFARTGKNNPPVSRRGHYKRSKLLRQAGTGKGSAIVCSNETSQRPSLVDSRATETAWLLVRLPTVPFCTDFPVFWVPHGPAVERCDIYPVSRTFSGKKKPNIKEQCQELNHFRDGRTFTLML</sequence>
<evidence type="ECO:0000256" key="1">
    <source>
        <dbReference type="SAM" id="MobiDB-lite"/>
    </source>
</evidence>
<feature type="region of interest" description="Disordered" evidence="1">
    <location>
        <begin position="75"/>
        <end position="113"/>
    </location>
</feature>
<reference evidence="2 3" key="1">
    <citation type="submission" date="2023-02" db="EMBL/GenBank/DDBJ databases">
        <title>LHISI_Scaffold_Assembly.</title>
        <authorList>
            <person name="Stuart O.P."/>
            <person name="Cleave R."/>
            <person name="Magrath M.J.L."/>
            <person name="Mikheyev A.S."/>
        </authorList>
    </citation>
    <scope>NUCLEOTIDE SEQUENCE [LARGE SCALE GENOMIC DNA]</scope>
    <source>
        <strain evidence="2">Daus_M_001</strain>
        <tissue evidence="2">Leg muscle</tissue>
    </source>
</reference>
<feature type="region of interest" description="Disordered" evidence="1">
    <location>
        <begin position="336"/>
        <end position="365"/>
    </location>
</feature>
<name>A0ABQ9H841_9NEOP</name>
<evidence type="ECO:0000313" key="2">
    <source>
        <dbReference type="EMBL" id="KAJ8880471.1"/>
    </source>
</evidence>
<organism evidence="2 3">
    <name type="scientific">Dryococelus australis</name>
    <dbReference type="NCBI Taxonomy" id="614101"/>
    <lineage>
        <taxon>Eukaryota</taxon>
        <taxon>Metazoa</taxon>
        <taxon>Ecdysozoa</taxon>
        <taxon>Arthropoda</taxon>
        <taxon>Hexapoda</taxon>
        <taxon>Insecta</taxon>
        <taxon>Pterygota</taxon>
        <taxon>Neoptera</taxon>
        <taxon>Polyneoptera</taxon>
        <taxon>Phasmatodea</taxon>
        <taxon>Verophasmatodea</taxon>
        <taxon>Anareolatae</taxon>
        <taxon>Phasmatidae</taxon>
        <taxon>Eurycanthinae</taxon>
        <taxon>Dryococelus</taxon>
    </lineage>
</organism>
<dbReference type="EMBL" id="JARBHB010000006">
    <property type="protein sequence ID" value="KAJ8880471.1"/>
    <property type="molecule type" value="Genomic_DNA"/>
</dbReference>
<dbReference type="Proteomes" id="UP001159363">
    <property type="component" value="Chromosome 5"/>
</dbReference>
<protein>
    <submittedName>
        <fullName evidence="2">Uncharacterized protein</fullName>
    </submittedName>
</protein>
<proteinExistence type="predicted"/>
<gene>
    <name evidence="2" type="ORF">PR048_016941</name>
</gene>
<keyword evidence="3" id="KW-1185">Reference proteome</keyword>
<feature type="compositionally biased region" description="Basic and acidic residues" evidence="1">
    <location>
        <begin position="75"/>
        <end position="93"/>
    </location>
</feature>
<evidence type="ECO:0000313" key="3">
    <source>
        <dbReference type="Proteomes" id="UP001159363"/>
    </source>
</evidence>
<comment type="caution">
    <text evidence="2">The sequence shown here is derived from an EMBL/GenBank/DDBJ whole genome shotgun (WGS) entry which is preliminary data.</text>
</comment>
<accession>A0ABQ9H841</accession>